<sequence>MFGATMRSLCILAFAAHTAFAGVVTVYLVDPPRPTTTEPDISVVTYLGTTHVSAVGTGEGGRTKYEMDAVQSLLVADIRGSTVTVLSEPTTNKFHFEENQTEMKLHQIVTEYDPPVTALSQNCKLDIEKQSGECVQKHIYRFEYRTDSAGSTTQTRTYESTSTFTGTLFPIATLTTSGAKQAISGNIGIVATMLFATAFARYL</sequence>
<comment type="caution">
    <text evidence="2">The sequence shown here is derived from an EMBL/GenBank/DDBJ whole genome shotgun (WGS) entry which is preliminary data.</text>
</comment>
<evidence type="ECO:0000313" key="2">
    <source>
        <dbReference type="EMBL" id="KAG5162806.1"/>
    </source>
</evidence>
<feature type="chain" id="PRO_5034080880" evidence="1">
    <location>
        <begin position="22"/>
        <end position="203"/>
    </location>
</feature>
<name>A0A8H7XKJ0_PSICU</name>
<organism evidence="2">
    <name type="scientific">Psilocybe cubensis</name>
    <name type="common">Psychedelic mushroom</name>
    <name type="synonym">Stropharia cubensis</name>
    <dbReference type="NCBI Taxonomy" id="181762"/>
    <lineage>
        <taxon>Eukaryota</taxon>
        <taxon>Fungi</taxon>
        <taxon>Dikarya</taxon>
        <taxon>Basidiomycota</taxon>
        <taxon>Agaricomycotina</taxon>
        <taxon>Agaricomycetes</taxon>
        <taxon>Agaricomycetidae</taxon>
        <taxon>Agaricales</taxon>
        <taxon>Agaricineae</taxon>
        <taxon>Strophariaceae</taxon>
        <taxon>Psilocybe</taxon>
    </lineage>
</organism>
<accession>A0A8H7XKJ0</accession>
<protein>
    <submittedName>
        <fullName evidence="2">Uncharacterized protein</fullName>
    </submittedName>
</protein>
<dbReference type="EMBL" id="JAFIQS010000017">
    <property type="protein sequence ID" value="KAG5162806.1"/>
    <property type="molecule type" value="Genomic_DNA"/>
</dbReference>
<gene>
    <name evidence="2" type="ORF">JR316_012190</name>
</gene>
<dbReference type="OrthoDB" id="3061131at2759"/>
<evidence type="ECO:0000256" key="1">
    <source>
        <dbReference type="SAM" id="SignalP"/>
    </source>
</evidence>
<proteinExistence type="predicted"/>
<keyword evidence="1" id="KW-0732">Signal</keyword>
<feature type="signal peptide" evidence="1">
    <location>
        <begin position="1"/>
        <end position="21"/>
    </location>
</feature>
<dbReference type="AlphaFoldDB" id="A0A8H7XKJ0"/>
<reference evidence="2" key="1">
    <citation type="submission" date="2021-02" db="EMBL/GenBank/DDBJ databases">
        <title>Psilocybe cubensis genome.</title>
        <authorList>
            <person name="Mckernan K.J."/>
            <person name="Crawford S."/>
            <person name="Trippe A."/>
            <person name="Kane L.T."/>
            <person name="Mclaughlin S."/>
        </authorList>
    </citation>
    <scope>NUCLEOTIDE SEQUENCE [LARGE SCALE GENOMIC DNA]</scope>
    <source>
        <strain evidence="2">MGC-MH-2018</strain>
    </source>
</reference>